<evidence type="ECO:0000313" key="1">
    <source>
        <dbReference type="EMBL" id="QYM80000.1"/>
    </source>
</evidence>
<sequence>MTPLPMLNLLGQLPFQTGAVTRMINAENPTGEKGGGAKWVPNPEDPMLPHSGPAMHLGKGWKVRPFISVKAGETALLADIEGPGCINQFWITTSADEWRTLVLRMYWDGEAAPSVEVPLGDFFAMGFDTQPHTVTSLPVVVAPHRGCSCYWQMPFRKRAKITLSNDGKNDVRIVAYKVLYKLHEVPADAAYFHAQWRRSLTQREHPEHTILDGVKGRGLYVGTYLAWTALSRGWWGEGEVKFYLDGDGEFPTICDNGTEDYFGGAWGFFRDPKKEPVEEPYNTPFIGMPLAHTSGNDGPRYFGLYRWHVLDSIGFERDLRVTVQTLGWWPGHIYQPLTDDVASTAIWYQSEPHGAFPVLPGVNERWQR</sequence>
<organism evidence="1 2">
    <name type="scientific">Horticoccus luteus</name>
    <dbReference type="NCBI Taxonomy" id="2862869"/>
    <lineage>
        <taxon>Bacteria</taxon>
        <taxon>Pseudomonadati</taxon>
        <taxon>Verrucomicrobiota</taxon>
        <taxon>Opitutia</taxon>
        <taxon>Opitutales</taxon>
        <taxon>Opitutaceae</taxon>
        <taxon>Horticoccus</taxon>
    </lineage>
</organism>
<dbReference type="InterPro" id="IPR021345">
    <property type="entry name" value="DUF2961"/>
</dbReference>
<gene>
    <name evidence="1" type="ORF">K0B96_05115</name>
</gene>
<accession>A0A8F9TXL6</accession>
<keyword evidence="2" id="KW-1185">Reference proteome</keyword>
<proteinExistence type="predicted"/>
<dbReference type="EMBL" id="CP080507">
    <property type="protein sequence ID" value="QYM80000.1"/>
    <property type="molecule type" value="Genomic_DNA"/>
</dbReference>
<reference evidence="1" key="1">
    <citation type="submission" date="2021-08" db="EMBL/GenBank/DDBJ databases">
        <title>Genome of a novel bacterium of the phylum Verrucomicrobia, Oleiharenicola sp. KSB-15.</title>
        <authorList>
            <person name="Chung J.-H."/>
            <person name="Ahn J.-H."/>
            <person name="Yoon Y."/>
            <person name="Kim D.-Y."/>
            <person name="An S.-H."/>
            <person name="Park I."/>
            <person name="Yeon J."/>
        </authorList>
    </citation>
    <scope>NUCLEOTIDE SEQUENCE</scope>
    <source>
        <strain evidence="1">KSB-15</strain>
    </source>
</reference>
<evidence type="ECO:0000313" key="2">
    <source>
        <dbReference type="Proteomes" id="UP000825051"/>
    </source>
</evidence>
<dbReference type="RefSeq" id="WP_220164544.1">
    <property type="nucleotide sequence ID" value="NZ_CP080507.1"/>
</dbReference>
<dbReference type="AlphaFoldDB" id="A0A8F9TXL6"/>
<dbReference type="Pfam" id="PF11175">
    <property type="entry name" value="DUF2961"/>
    <property type="match status" value="1"/>
</dbReference>
<name>A0A8F9TXL6_9BACT</name>
<dbReference type="KEGG" id="ole:K0B96_05115"/>
<dbReference type="Gene3D" id="2.60.120.1390">
    <property type="match status" value="1"/>
</dbReference>
<protein>
    <submittedName>
        <fullName evidence="1">DUF2961 domain-containing protein</fullName>
    </submittedName>
</protein>
<dbReference type="Proteomes" id="UP000825051">
    <property type="component" value="Chromosome"/>
</dbReference>